<dbReference type="PANTHER" id="PTHR43228:SF1">
    <property type="entry name" value="TWO-COMPONENT RESPONSE REGULATOR ARR22"/>
    <property type="match status" value="1"/>
</dbReference>
<evidence type="ECO:0000259" key="2">
    <source>
        <dbReference type="PROSITE" id="PS50110"/>
    </source>
</evidence>
<sequence length="251" mass="26724">MATVLIVDDSILMRRNLKMMLTEAGHEVVAEASNGIEAYKEYVKTMPDIVTMDITMPVMSGIDAVKKIIASYPDANIVMISALDQRSMVFDAIQNGAKHYILKPITAEKVLHTINEVLHQVSAEDETAASAASSGVAGAGNAAPPFEIANKNGVFIVTLRASIGGEQLDALGGAIAGFQFIKPLKVVFHFDEAEGIADEALVRIAGYAKQVLQAGGTSKTVSTGKLLNARLKSLDESLFATIYTDLSQIVI</sequence>
<dbReference type="Gene3D" id="3.40.50.2300">
    <property type="match status" value="1"/>
</dbReference>
<dbReference type="PANTHER" id="PTHR43228">
    <property type="entry name" value="TWO-COMPONENT RESPONSE REGULATOR"/>
    <property type="match status" value="1"/>
</dbReference>
<evidence type="ECO:0000313" key="4">
    <source>
        <dbReference type="Proteomes" id="UP000309676"/>
    </source>
</evidence>
<dbReference type="InterPro" id="IPR052048">
    <property type="entry name" value="ST_Response_Regulator"/>
</dbReference>
<organism evidence="3 4">
    <name type="scientific">Paenibacillus antri</name>
    <dbReference type="NCBI Taxonomy" id="2582848"/>
    <lineage>
        <taxon>Bacteria</taxon>
        <taxon>Bacillati</taxon>
        <taxon>Bacillota</taxon>
        <taxon>Bacilli</taxon>
        <taxon>Bacillales</taxon>
        <taxon>Paenibacillaceae</taxon>
        <taxon>Paenibacillus</taxon>
    </lineage>
</organism>
<dbReference type="SMART" id="SM00448">
    <property type="entry name" value="REC"/>
    <property type="match status" value="1"/>
</dbReference>
<keyword evidence="4" id="KW-1185">Reference proteome</keyword>
<comment type="caution">
    <text evidence="3">The sequence shown here is derived from an EMBL/GenBank/DDBJ whole genome shotgun (WGS) entry which is preliminary data.</text>
</comment>
<evidence type="ECO:0000313" key="3">
    <source>
        <dbReference type="EMBL" id="TLS50274.1"/>
    </source>
</evidence>
<dbReference type="PROSITE" id="PS50110">
    <property type="entry name" value="RESPONSE_REGULATORY"/>
    <property type="match status" value="1"/>
</dbReference>
<evidence type="ECO:0000256" key="1">
    <source>
        <dbReference type="PROSITE-ProRule" id="PRU00169"/>
    </source>
</evidence>
<dbReference type="InterPro" id="IPR001789">
    <property type="entry name" value="Sig_transdc_resp-reg_receiver"/>
</dbReference>
<dbReference type="GO" id="GO:0000160">
    <property type="term" value="P:phosphorelay signal transduction system"/>
    <property type="evidence" value="ECO:0007669"/>
    <property type="project" value="InterPro"/>
</dbReference>
<dbReference type="Pfam" id="PF00072">
    <property type="entry name" value="Response_reg"/>
    <property type="match status" value="1"/>
</dbReference>
<accession>A0A5R9GAX2</accession>
<dbReference type="SUPFAM" id="SSF52172">
    <property type="entry name" value="CheY-like"/>
    <property type="match status" value="1"/>
</dbReference>
<feature type="modified residue" description="4-aspartylphosphate" evidence="1">
    <location>
        <position position="53"/>
    </location>
</feature>
<gene>
    <name evidence="3" type="ORF">FE782_21670</name>
</gene>
<dbReference type="AlphaFoldDB" id="A0A5R9GAX2"/>
<reference evidence="3 4" key="1">
    <citation type="submission" date="2019-05" db="EMBL/GenBank/DDBJ databases">
        <authorList>
            <person name="Narsing Rao M.P."/>
            <person name="Li W.J."/>
        </authorList>
    </citation>
    <scope>NUCLEOTIDE SEQUENCE [LARGE SCALE GENOMIC DNA]</scope>
    <source>
        <strain evidence="3 4">SYSU_K30003</strain>
    </source>
</reference>
<proteinExistence type="predicted"/>
<keyword evidence="1" id="KW-0597">Phosphoprotein</keyword>
<dbReference type="Proteomes" id="UP000309676">
    <property type="component" value="Unassembled WGS sequence"/>
</dbReference>
<protein>
    <submittedName>
        <fullName evidence="3">Response regulator</fullName>
    </submittedName>
</protein>
<dbReference type="EMBL" id="VCIW01000016">
    <property type="protein sequence ID" value="TLS50274.1"/>
    <property type="molecule type" value="Genomic_DNA"/>
</dbReference>
<dbReference type="InterPro" id="IPR011006">
    <property type="entry name" value="CheY-like_superfamily"/>
</dbReference>
<dbReference type="OrthoDB" id="1677999at2"/>
<feature type="domain" description="Response regulatory" evidence="2">
    <location>
        <begin position="3"/>
        <end position="118"/>
    </location>
</feature>
<name>A0A5R9GAX2_9BACL</name>